<keyword evidence="6" id="KW-1185">Reference proteome</keyword>
<dbReference type="Proteomes" id="UP001232445">
    <property type="component" value="Unassembled WGS sequence"/>
</dbReference>
<dbReference type="SUPFAM" id="SSF48498">
    <property type="entry name" value="Tetracyclin repressor-like, C-terminal domain"/>
    <property type="match status" value="1"/>
</dbReference>
<name>A0ABU0CVT5_9BACI</name>
<evidence type="ECO:0000256" key="1">
    <source>
        <dbReference type="ARBA" id="ARBA00022491"/>
    </source>
</evidence>
<dbReference type="PANTHER" id="PTHR43479:SF11">
    <property type="entry name" value="ACREF_ENVCD OPERON REPRESSOR-RELATED"/>
    <property type="match status" value="1"/>
</dbReference>
<reference evidence="5 6" key="1">
    <citation type="submission" date="2023-07" db="EMBL/GenBank/DDBJ databases">
        <title>Genomic Encyclopedia of Type Strains, Phase IV (KMG-IV): sequencing the most valuable type-strain genomes for metagenomic binning, comparative biology and taxonomic classification.</title>
        <authorList>
            <person name="Goeker M."/>
        </authorList>
    </citation>
    <scope>NUCLEOTIDE SEQUENCE [LARGE SCALE GENOMIC DNA]</scope>
    <source>
        <strain evidence="5 6">DSM 17740</strain>
    </source>
</reference>
<dbReference type="PANTHER" id="PTHR43479">
    <property type="entry name" value="ACREF/ENVCD OPERON REPRESSOR-RELATED"/>
    <property type="match status" value="1"/>
</dbReference>
<evidence type="ECO:0000259" key="4">
    <source>
        <dbReference type="PROSITE" id="PS50977"/>
    </source>
</evidence>
<dbReference type="RefSeq" id="WP_307342325.1">
    <property type="nucleotide sequence ID" value="NZ_JAUSUQ010000015.1"/>
</dbReference>
<evidence type="ECO:0000313" key="5">
    <source>
        <dbReference type="EMBL" id="MDQ0340537.1"/>
    </source>
</evidence>
<organism evidence="5 6">
    <name type="scientific">Caldalkalibacillus uzonensis</name>
    <dbReference type="NCBI Taxonomy" id="353224"/>
    <lineage>
        <taxon>Bacteria</taxon>
        <taxon>Bacillati</taxon>
        <taxon>Bacillota</taxon>
        <taxon>Bacilli</taxon>
        <taxon>Bacillales</taxon>
        <taxon>Bacillaceae</taxon>
        <taxon>Caldalkalibacillus</taxon>
    </lineage>
</organism>
<evidence type="ECO:0000256" key="2">
    <source>
        <dbReference type="ARBA" id="ARBA00023125"/>
    </source>
</evidence>
<feature type="DNA-binding region" description="H-T-H motif" evidence="3">
    <location>
        <begin position="37"/>
        <end position="56"/>
    </location>
</feature>
<dbReference type="Pfam" id="PF00440">
    <property type="entry name" value="TetR_N"/>
    <property type="match status" value="1"/>
</dbReference>
<proteinExistence type="predicted"/>
<dbReference type="SUPFAM" id="SSF46689">
    <property type="entry name" value="Homeodomain-like"/>
    <property type="match status" value="1"/>
</dbReference>
<dbReference type="InterPro" id="IPR036271">
    <property type="entry name" value="Tet_transcr_reg_TetR-rel_C_sf"/>
</dbReference>
<protein>
    <submittedName>
        <fullName evidence="5">AcrR family transcriptional regulator</fullName>
    </submittedName>
</protein>
<keyword evidence="1" id="KW-0678">Repressor</keyword>
<dbReference type="Gene3D" id="1.10.357.10">
    <property type="entry name" value="Tetracycline Repressor, domain 2"/>
    <property type="match status" value="1"/>
</dbReference>
<feature type="domain" description="HTH tetR-type" evidence="4">
    <location>
        <begin position="14"/>
        <end position="74"/>
    </location>
</feature>
<gene>
    <name evidence="5" type="ORF">J2S00_003361</name>
</gene>
<evidence type="ECO:0000313" key="6">
    <source>
        <dbReference type="Proteomes" id="UP001232445"/>
    </source>
</evidence>
<evidence type="ECO:0000256" key="3">
    <source>
        <dbReference type="PROSITE-ProRule" id="PRU00335"/>
    </source>
</evidence>
<accession>A0ABU0CVT5</accession>
<dbReference type="InterPro" id="IPR001647">
    <property type="entry name" value="HTH_TetR"/>
</dbReference>
<dbReference type="PROSITE" id="PS50977">
    <property type="entry name" value="HTH_TETR_2"/>
    <property type="match status" value="1"/>
</dbReference>
<dbReference type="Pfam" id="PF08359">
    <property type="entry name" value="TetR_C_4"/>
    <property type="match status" value="1"/>
</dbReference>
<dbReference type="InterPro" id="IPR009057">
    <property type="entry name" value="Homeodomain-like_sf"/>
</dbReference>
<comment type="caution">
    <text evidence="5">The sequence shown here is derived from an EMBL/GenBank/DDBJ whole genome shotgun (WGS) entry which is preliminary data.</text>
</comment>
<dbReference type="InterPro" id="IPR050624">
    <property type="entry name" value="HTH-type_Tx_Regulator"/>
</dbReference>
<sequence>MGKEKLTQRQLKALQTKKDLFESAITLFRQKGYDEVSIDDIAERAGTAKGTFYTYFKSKDQVIIEQFNKIDEQYLQVFKSFNNQQSATEKLMRFVKEQHLYCSHVIGIDLLKIVYYSQIRNKGEAVEVIDENRWLYRLVRNIIEEGQASGEFRTDLSSEELTRMVVRCMRGTLYDYCLYNGQFDLVEDGQKFFELFINGVLKQ</sequence>
<dbReference type="EMBL" id="JAUSUQ010000015">
    <property type="protein sequence ID" value="MDQ0340537.1"/>
    <property type="molecule type" value="Genomic_DNA"/>
</dbReference>
<dbReference type="PRINTS" id="PR00455">
    <property type="entry name" value="HTHTETR"/>
</dbReference>
<keyword evidence="2 3" id="KW-0238">DNA-binding</keyword>
<dbReference type="InterPro" id="IPR013570">
    <property type="entry name" value="Tscrpt_reg_YsiA_C"/>
</dbReference>